<name>A0ABR2WJ03_9FUNG</name>
<reference evidence="3 4" key="1">
    <citation type="submission" date="2023-04" db="EMBL/GenBank/DDBJ databases">
        <title>Genome of Basidiobolus ranarum AG-B5.</title>
        <authorList>
            <person name="Stajich J.E."/>
            <person name="Carter-House D."/>
            <person name="Gryganskyi A."/>
        </authorList>
    </citation>
    <scope>NUCLEOTIDE SEQUENCE [LARGE SCALE GENOMIC DNA]</scope>
    <source>
        <strain evidence="3 4">AG-B5</strain>
    </source>
</reference>
<evidence type="ECO:0000313" key="4">
    <source>
        <dbReference type="Proteomes" id="UP001479436"/>
    </source>
</evidence>
<accession>A0ABR2WJ03</accession>
<organism evidence="3 4">
    <name type="scientific">Basidiobolus ranarum</name>
    <dbReference type="NCBI Taxonomy" id="34480"/>
    <lineage>
        <taxon>Eukaryota</taxon>
        <taxon>Fungi</taxon>
        <taxon>Fungi incertae sedis</taxon>
        <taxon>Zoopagomycota</taxon>
        <taxon>Entomophthoromycotina</taxon>
        <taxon>Basidiobolomycetes</taxon>
        <taxon>Basidiobolales</taxon>
        <taxon>Basidiobolaceae</taxon>
        <taxon>Basidiobolus</taxon>
    </lineage>
</organism>
<evidence type="ECO:0000313" key="3">
    <source>
        <dbReference type="EMBL" id="KAK9761480.1"/>
    </source>
</evidence>
<feature type="signal peptide" evidence="2">
    <location>
        <begin position="1"/>
        <end position="20"/>
    </location>
</feature>
<keyword evidence="4" id="KW-1185">Reference proteome</keyword>
<gene>
    <name evidence="3" type="ORF">K7432_013594</name>
</gene>
<dbReference type="EMBL" id="JASJQH010001370">
    <property type="protein sequence ID" value="KAK9761480.1"/>
    <property type="molecule type" value="Genomic_DNA"/>
</dbReference>
<dbReference type="Proteomes" id="UP001479436">
    <property type="component" value="Unassembled WGS sequence"/>
</dbReference>
<sequence>MRLPLSLLLSLLSLHTRIDSAPVNLPGHQLDKFSEFPPLNYDFTFEVPLPSDPSDFDIDTEAFRASRIRLLESMIHDDDSEQELEHSNQRYPEIQSERSPSVNKEDQLNENNKRLGAQGSSTSAEKRRRPQRR</sequence>
<proteinExistence type="predicted"/>
<evidence type="ECO:0000256" key="2">
    <source>
        <dbReference type="SAM" id="SignalP"/>
    </source>
</evidence>
<keyword evidence="2" id="KW-0732">Signal</keyword>
<protein>
    <submittedName>
        <fullName evidence="3">Uncharacterized protein</fullName>
    </submittedName>
</protein>
<feature type="region of interest" description="Disordered" evidence="1">
    <location>
        <begin position="77"/>
        <end position="133"/>
    </location>
</feature>
<feature type="chain" id="PRO_5047287307" evidence="2">
    <location>
        <begin position="21"/>
        <end position="133"/>
    </location>
</feature>
<comment type="caution">
    <text evidence="3">The sequence shown here is derived from an EMBL/GenBank/DDBJ whole genome shotgun (WGS) entry which is preliminary data.</text>
</comment>
<evidence type="ECO:0000256" key="1">
    <source>
        <dbReference type="SAM" id="MobiDB-lite"/>
    </source>
</evidence>
<feature type="compositionally biased region" description="Basic and acidic residues" evidence="1">
    <location>
        <begin position="103"/>
        <end position="113"/>
    </location>
</feature>